<gene>
    <name evidence="1" type="ORF">PsorP6_003347</name>
</gene>
<organism evidence="1 2">
    <name type="scientific">Peronosclerospora sorghi</name>
    <dbReference type="NCBI Taxonomy" id="230839"/>
    <lineage>
        <taxon>Eukaryota</taxon>
        <taxon>Sar</taxon>
        <taxon>Stramenopiles</taxon>
        <taxon>Oomycota</taxon>
        <taxon>Peronosporomycetes</taxon>
        <taxon>Peronosporales</taxon>
        <taxon>Peronosporaceae</taxon>
        <taxon>Peronosclerospora</taxon>
    </lineage>
</organism>
<dbReference type="EMBL" id="CM047587">
    <property type="protein sequence ID" value="KAI9907910.1"/>
    <property type="molecule type" value="Genomic_DNA"/>
</dbReference>
<name>A0ACC0VPL5_9STRA</name>
<comment type="caution">
    <text evidence="1">The sequence shown here is derived from an EMBL/GenBank/DDBJ whole genome shotgun (WGS) entry which is preliminary data.</text>
</comment>
<reference evidence="1 2" key="1">
    <citation type="journal article" date="2022" name="bioRxiv">
        <title>The genome of the oomycete Peronosclerospora sorghi, a cosmopolitan pathogen of maize and sorghum, is inflated with dispersed pseudogenes.</title>
        <authorList>
            <person name="Fletcher K."/>
            <person name="Martin F."/>
            <person name="Isakeit T."/>
            <person name="Cavanaugh K."/>
            <person name="Magill C."/>
            <person name="Michelmore R."/>
        </authorList>
    </citation>
    <scope>NUCLEOTIDE SEQUENCE [LARGE SCALE GENOMIC DNA]</scope>
    <source>
        <strain evidence="1">P6</strain>
    </source>
</reference>
<keyword evidence="2" id="KW-1185">Reference proteome</keyword>
<proteinExistence type="predicted"/>
<protein>
    <submittedName>
        <fullName evidence="1">Uncharacterized protein</fullName>
    </submittedName>
</protein>
<accession>A0ACC0VPL5</accession>
<evidence type="ECO:0000313" key="1">
    <source>
        <dbReference type="EMBL" id="KAI9907910.1"/>
    </source>
</evidence>
<dbReference type="Proteomes" id="UP001163321">
    <property type="component" value="Chromosome 8"/>
</dbReference>
<sequence>MKRLRDECMTEAFDVSMTPPPPSLRTVISPWTSPPMLVKRCRDRSVPVDARSRMMSAAITNARIKKHSGITQLFAGECETPLVYCTVCENAGKTAKRQLQCCSMERCHHCEEIMGACSSRRCDACYNIFCSVCSTLNCDEQFDRIFCLTCNHYQLRG</sequence>
<evidence type="ECO:0000313" key="2">
    <source>
        <dbReference type="Proteomes" id="UP001163321"/>
    </source>
</evidence>